<dbReference type="Gene3D" id="1.10.10.10">
    <property type="entry name" value="Winged helix-like DNA-binding domain superfamily/Winged helix DNA-binding domain"/>
    <property type="match status" value="1"/>
</dbReference>
<name>A0A238LM34_9RHOB</name>
<protein>
    <submittedName>
        <fullName evidence="5">Putative HTH-type transcriptional regulator YdfH</fullName>
    </submittedName>
</protein>
<dbReference type="InterPro" id="IPR011711">
    <property type="entry name" value="GntR_C"/>
</dbReference>
<dbReference type="InterPro" id="IPR036390">
    <property type="entry name" value="WH_DNA-bd_sf"/>
</dbReference>
<gene>
    <name evidence="5" type="primary">ydfH_8</name>
    <name evidence="5" type="ORF">LOM8899_04083</name>
</gene>
<dbReference type="SMART" id="SM00345">
    <property type="entry name" value="HTH_GNTR"/>
    <property type="match status" value="1"/>
</dbReference>
<dbReference type="Pfam" id="PF07729">
    <property type="entry name" value="FCD"/>
    <property type="match status" value="1"/>
</dbReference>
<sequence length="226" mass="25055">MPPLDRFEGSLATRTYLSLRQAILDLTYKPGELLRKGEICEALGVSRSPVSEAIARLASEGLVHVVPQAGTFVARFSMNEIREGAFLREAIEVAAIRRIAPEISEEQLVLLRRNLRVQEATIADGDAAAFYDHDAEFHQLLLSFTGFPKVGTVAETAWVQVNRARRQTLPIEGRLAETLAEHHAVLKALEARDPDAAAEALSAHLRQLLTFLVPLERTRPDLFDPD</sequence>
<dbReference type="RefSeq" id="WP_245820655.1">
    <property type="nucleotide sequence ID" value="NZ_FXZK01000014.1"/>
</dbReference>
<organism evidence="5 6">
    <name type="scientific">Flavimaricola marinus</name>
    <dbReference type="NCBI Taxonomy" id="1819565"/>
    <lineage>
        <taxon>Bacteria</taxon>
        <taxon>Pseudomonadati</taxon>
        <taxon>Pseudomonadota</taxon>
        <taxon>Alphaproteobacteria</taxon>
        <taxon>Rhodobacterales</taxon>
        <taxon>Paracoccaceae</taxon>
        <taxon>Flavimaricola</taxon>
    </lineage>
</organism>
<dbReference type="GO" id="GO:0003700">
    <property type="term" value="F:DNA-binding transcription factor activity"/>
    <property type="evidence" value="ECO:0007669"/>
    <property type="project" value="InterPro"/>
</dbReference>
<dbReference type="PANTHER" id="PTHR43537">
    <property type="entry name" value="TRANSCRIPTIONAL REGULATOR, GNTR FAMILY"/>
    <property type="match status" value="1"/>
</dbReference>
<feature type="domain" description="HTH gntR-type" evidence="4">
    <location>
        <begin position="9"/>
        <end position="76"/>
    </location>
</feature>
<dbReference type="InterPro" id="IPR008920">
    <property type="entry name" value="TF_FadR/GntR_C"/>
</dbReference>
<keyword evidence="3" id="KW-0804">Transcription</keyword>
<dbReference type="AlphaFoldDB" id="A0A238LM34"/>
<dbReference type="PANTHER" id="PTHR43537:SF45">
    <property type="entry name" value="GNTR FAMILY REGULATORY PROTEIN"/>
    <property type="match status" value="1"/>
</dbReference>
<evidence type="ECO:0000256" key="1">
    <source>
        <dbReference type="ARBA" id="ARBA00023015"/>
    </source>
</evidence>
<dbReference type="Pfam" id="PF00392">
    <property type="entry name" value="GntR"/>
    <property type="match status" value="1"/>
</dbReference>
<dbReference type="EMBL" id="FXZK01000014">
    <property type="protein sequence ID" value="SMY09910.1"/>
    <property type="molecule type" value="Genomic_DNA"/>
</dbReference>
<reference evidence="5 6" key="1">
    <citation type="submission" date="2017-05" db="EMBL/GenBank/DDBJ databases">
        <authorList>
            <person name="Song R."/>
            <person name="Chenine A.L."/>
            <person name="Ruprecht R.M."/>
        </authorList>
    </citation>
    <scope>NUCLEOTIDE SEQUENCE [LARGE SCALE GENOMIC DNA]</scope>
    <source>
        <strain evidence="5 6">CECT 8899</strain>
    </source>
</reference>
<dbReference type="PRINTS" id="PR00035">
    <property type="entry name" value="HTHGNTR"/>
</dbReference>
<evidence type="ECO:0000313" key="6">
    <source>
        <dbReference type="Proteomes" id="UP000201613"/>
    </source>
</evidence>
<keyword evidence="1" id="KW-0805">Transcription regulation</keyword>
<evidence type="ECO:0000259" key="4">
    <source>
        <dbReference type="PROSITE" id="PS50949"/>
    </source>
</evidence>
<dbReference type="GO" id="GO:0003677">
    <property type="term" value="F:DNA binding"/>
    <property type="evidence" value="ECO:0007669"/>
    <property type="project" value="UniProtKB-KW"/>
</dbReference>
<dbReference type="SUPFAM" id="SSF48008">
    <property type="entry name" value="GntR ligand-binding domain-like"/>
    <property type="match status" value="1"/>
</dbReference>
<dbReference type="CDD" id="cd07377">
    <property type="entry name" value="WHTH_GntR"/>
    <property type="match status" value="1"/>
</dbReference>
<dbReference type="InterPro" id="IPR036388">
    <property type="entry name" value="WH-like_DNA-bd_sf"/>
</dbReference>
<dbReference type="InterPro" id="IPR000524">
    <property type="entry name" value="Tscrpt_reg_HTH_GntR"/>
</dbReference>
<dbReference type="Proteomes" id="UP000201613">
    <property type="component" value="Unassembled WGS sequence"/>
</dbReference>
<dbReference type="SUPFAM" id="SSF46785">
    <property type="entry name" value="Winged helix' DNA-binding domain"/>
    <property type="match status" value="1"/>
</dbReference>
<dbReference type="SMART" id="SM00895">
    <property type="entry name" value="FCD"/>
    <property type="match status" value="1"/>
</dbReference>
<accession>A0A238LM34</accession>
<keyword evidence="6" id="KW-1185">Reference proteome</keyword>
<dbReference type="Gene3D" id="1.20.120.530">
    <property type="entry name" value="GntR ligand-binding domain-like"/>
    <property type="match status" value="1"/>
</dbReference>
<dbReference type="PROSITE" id="PS50949">
    <property type="entry name" value="HTH_GNTR"/>
    <property type="match status" value="1"/>
</dbReference>
<keyword evidence="2" id="KW-0238">DNA-binding</keyword>
<proteinExistence type="predicted"/>
<evidence type="ECO:0000256" key="3">
    <source>
        <dbReference type="ARBA" id="ARBA00023163"/>
    </source>
</evidence>
<evidence type="ECO:0000256" key="2">
    <source>
        <dbReference type="ARBA" id="ARBA00023125"/>
    </source>
</evidence>
<evidence type="ECO:0000313" key="5">
    <source>
        <dbReference type="EMBL" id="SMY09910.1"/>
    </source>
</evidence>